<feature type="domain" description="Xaa-Pro dipeptidyl-peptidase-like" evidence="1">
    <location>
        <begin position="3"/>
        <end position="236"/>
    </location>
</feature>
<feature type="non-terminal residue" evidence="2">
    <location>
        <position position="313"/>
    </location>
</feature>
<dbReference type="InterPro" id="IPR029058">
    <property type="entry name" value="AB_hydrolase_fold"/>
</dbReference>
<evidence type="ECO:0000313" key="2">
    <source>
        <dbReference type="EMBL" id="GAG82035.1"/>
    </source>
</evidence>
<dbReference type="GO" id="GO:0016787">
    <property type="term" value="F:hydrolase activity"/>
    <property type="evidence" value="ECO:0007669"/>
    <property type="project" value="InterPro"/>
</dbReference>
<gene>
    <name evidence="2" type="ORF">S01H4_29663</name>
</gene>
<sequence>PFFTNRGYALVSVDVRGTGASFGTWPYAWPEDSVKDAAEIVDWIVKQPWSNGSIGGFGISYIGTTAELLPVVDNPAVKAVIPMFNHPDAYIDIAFPGGVLNERFIKDWGNFDQTLDQNIVPSEFGFLGGVMIKGVKPVDIEDGRQLLQEAVHAHAANGSVYQLARLVTYRDEYQPGIDICVDDLTVNRYKEQIERAVVPTFGFGSWMDAGTADAVIRRFLTQDQAIRAVIGAWEHGGRYHASPYLPSDLPSNPRIPHQWAEMLRFFDCYLKKDDEGVSSQKMLYYYTMSEEKWKQTSIWPPEGTKPNAGIWLR</sequence>
<dbReference type="Gene3D" id="1.10.3020.10">
    <property type="entry name" value="alpha-amino acid ester hydrolase ( Helical cap domain)"/>
    <property type="match status" value="1"/>
</dbReference>
<dbReference type="InterPro" id="IPR000383">
    <property type="entry name" value="Xaa-Pro-like_dom"/>
</dbReference>
<accession>X1AHH6</accession>
<dbReference type="EMBL" id="BART01015248">
    <property type="protein sequence ID" value="GAG82035.1"/>
    <property type="molecule type" value="Genomic_DNA"/>
</dbReference>
<name>X1AHH6_9ZZZZ</name>
<dbReference type="SUPFAM" id="SSF53474">
    <property type="entry name" value="alpha/beta-Hydrolases"/>
    <property type="match status" value="1"/>
</dbReference>
<dbReference type="AlphaFoldDB" id="X1AHH6"/>
<dbReference type="InterPro" id="IPR005674">
    <property type="entry name" value="CocE/Ser_esterase"/>
</dbReference>
<protein>
    <recommendedName>
        <fullName evidence="1">Xaa-Pro dipeptidyl-peptidase-like domain-containing protein</fullName>
    </recommendedName>
</protein>
<dbReference type="NCBIfam" id="TIGR00976">
    <property type="entry name" value="CocE_NonD"/>
    <property type="match status" value="1"/>
</dbReference>
<dbReference type="Pfam" id="PF02129">
    <property type="entry name" value="Peptidase_S15"/>
    <property type="match status" value="1"/>
</dbReference>
<dbReference type="Gene3D" id="3.40.50.1820">
    <property type="entry name" value="alpha/beta hydrolase"/>
    <property type="match status" value="1"/>
</dbReference>
<evidence type="ECO:0000259" key="1">
    <source>
        <dbReference type="Pfam" id="PF02129"/>
    </source>
</evidence>
<proteinExistence type="predicted"/>
<feature type="non-terminal residue" evidence="2">
    <location>
        <position position="1"/>
    </location>
</feature>
<organism evidence="2">
    <name type="scientific">marine sediment metagenome</name>
    <dbReference type="NCBI Taxonomy" id="412755"/>
    <lineage>
        <taxon>unclassified sequences</taxon>
        <taxon>metagenomes</taxon>
        <taxon>ecological metagenomes</taxon>
    </lineage>
</organism>
<comment type="caution">
    <text evidence="2">The sequence shown here is derived from an EMBL/GenBank/DDBJ whole genome shotgun (WGS) entry which is preliminary data.</text>
</comment>
<reference evidence="2" key="1">
    <citation type="journal article" date="2014" name="Front. Microbiol.">
        <title>High frequency of phylogenetically diverse reductive dehalogenase-homologous genes in deep subseafloor sedimentary metagenomes.</title>
        <authorList>
            <person name="Kawai M."/>
            <person name="Futagami T."/>
            <person name="Toyoda A."/>
            <person name="Takaki Y."/>
            <person name="Nishi S."/>
            <person name="Hori S."/>
            <person name="Arai W."/>
            <person name="Tsubouchi T."/>
            <person name="Morono Y."/>
            <person name="Uchiyama I."/>
            <person name="Ito T."/>
            <person name="Fujiyama A."/>
            <person name="Inagaki F."/>
            <person name="Takami H."/>
        </authorList>
    </citation>
    <scope>NUCLEOTIDE SEQUENCE</scope>
    <source>
        <strain evidence="2">Expedition CK06-06</strain>
    </source>
</reference>